<dbReference type="Pfam" id="PF12895">
    <property type="entry name" value="ANAPC3"/>
    <property type="match status" value="1"/>
</dbReference>
<keyword evidence="10" id="KW-1185">Reference proteome</keyword>
<reference evidence="9" key="1">
    <citation type="submission" date="2025-08" db="UniProtKB">
        <authorList>
            <consortium name="Ensembl"/>
        </authorList>
    </citation>
    <scope>IDENTIFICATION</scope>
</reference>
<comment type="subcellular location">
    <subcellularLocation>
        <location evidence="1">Nucleus</location>
    </subcellularLocation>
</comment>
<feature type="compositionally biased region" description="Low complexity" evidence="8">
    <location>
        <begin position="263"/>
        <end position="278"/>
    </location>
</feature>
<dbReference type="PROSITE" id="PS50005">
    <property type="entry name" value="TPR"/>
    <property type="match status" value="4"/>
</dbReference>
<feature type="region of interest" description="Disordered" evidence="8">
    <location>
        <begin position="251"/>
        <end position="300"/>
    </location>
</feature>
<feature type="repeat" description="TPR" evidence="7">
    <location>
        <begin position="546"/>
        <end position="579"/>
    </location>
</feature>
<comment type="similarity">
    <text evidence="5">Belongs to the APC3/CDC27 family.</text>
</comment>
<reference evidence="9" key="2">
    <citation type="submission" date="2025-09" db="UniProtKB">
        <authorList>
            <consortium name="Ensembl"/>
        </authorList>
    </citation>
    <scope>IDENTIFICATION</scope>
</reference>
<dbReference type="GO" id="GO:0016567">
    <property type="term" value="P:protein ubiquitination"/>
    <property type="evidence" value="ECO:0007669"/>
    <property type="project" value="TreeGrafter"/>
</dbReference>
<dbReference type="GO" id="GO:0031145">
    <property type="term" value="P:anaphase-promoting complex-dependent catabolic process"/>
    <property type="evidence" value="ECO:0007669"/>
    <property type="project" value="TreeGrafter"/>
</dbReference>
<evidence type="ECO:0000313" key="10">
    <source>
        <dbReference type="Proteomes" id="UP000694388"/>
    </source>
</evidence>
<protein>
    <recommendedName>
        <fullName evidence="6">Cell division cycle protein 27 homolog</fullName>
    </recommendedName>
</protein>
<dbReference type="OMA" id="WHSPQAW"/>
<dbReference type="GO" id="GO:0005737">
    <property type="term" value="C:cytoplasm"/>
    <property type="evidence" value="ECO:0007669"/>
    <property type="project" value="TreeGrafter"/>
</dbReference>
<dbReference type="Pfam" id="PF14559">
    <property type="entry name" value="TPR_19"/>
    <property type="match status" value="1"/>
</dbReference>
<dbReference type="GO" id="GO:0051301">
    <property type="term" value="P:cell division"/>
    <property type="evidence" value="ECO:0007669"/>
    <property type="project" value="TreeGrafter"/>
</dbReference>
<proteinExistence type="inferred from homology"/>
<dbReference type="GO" id="GO:0007091">
    <property type="term" value="P:metaphase/anaphase transition of mitotic cell cycle"/>
    <property type="evidence" value="ECO:0007669"/>
    <property type="project" value="TreeGrafter"/>
</dbReference>
<dbReference type="PANTHER" id="PTHR12558">
    <property type="entry name" value="CELL DIVISION CYCLE 16,23,27"/>
    <property type="match status" value="1"/>
</dbReference>
<feature type="repeat" description="TPR" evidence="7">
    <location>
        <begin position="647"/>
        <end position="680"/>
    </location>
</feature>
<dbReference type="PANTHER" id="PTHR12558:SF13">
    <property type="entry name" value="CELL DIVISION CYCLE PROTEIN 27 HOMOLOG"/>
    <property type="match status" value="1"/>
</dbReference>
<evidence type="ECO:0000256" key="2">
    <source>
        <dbReference type="ARBA" id="ARBA00022737"/>
    </source>
</evidence>
<dbReference type="InterPro" id="IPR011990">
    <property type="entry name" value="TPR-like_helical_dom_sf"/>
</dbReference>
<dbReference type="FunFam" id="1.25.40.10:FF:000018">
    <property type="entry name" value="Cell division cycle protein 27 homolog B"/>
    <property type="match status" value="1"/>
</dbReference>
<dbReference type="SUPFAM" id="SSF48452">
    <property type="entry name" value="TPR-like"/>
    <property type="match status" value="2"/>
</dbReference>
<feature type="repeat" description="TPR" evidence="7">
    <location>
        <begin position="512"/>
        <end position="545"/>
    </location>
</feature>
<keyword evidence="4" id="KW-0539">Nucleus</keyword>
<sequence length="730" mass="81447">MIRVKKVQKIHFEHFIAAIWHALNHYAYRDAVFLAERLYFVTDDVLFLLATCYFRSSKPYRAYNLLKAHSWTSAQCRFLLAKCCLEMGKLSEAEQVVAGGILGRIRTTDEIVADFGDAACFSLAMLGQIYCKTDRGAKGAECFQKSLTLNPFLWTSFESLCENGQNPDPEQLFRLSATQNLNFCQSNHPLMCGTASNAADTTQETIELNRINLEASSIAKHPLHTPATSASVIDTTLSSAESITLLTGSTFSSRPVRTRPRSGRSLLGGSSLSPLTPSFGVLPLDTPSPGEQSGLPGLSTGSSVLDSNLVPNPKKVWSANMNTTQVLIPTSGVPPNTLTNAPPRRSTRLFISASSTAKVCGRAATLHYRGLSLLAILRDLGKAYRALCAYDCREAVRLFEQLPPQHYRTGWVLSQHGRAHFELADYSQAEKVFGELRYLDPRYMEGMEIYSTTLWHLQRDVALSALAQELTEMDLNSPQAWCVAGNCYSLQREHDVAIKFFKRAVQVDPTFAYAYTLLGHELVLTEELDKALPCFRNAVRINPRHYNAWYGLGLIYFKQEKCVLAEVHFRKALGINPQNSVLLCHVGVQHAQKKTEAALETFTKAIELDPKNPLCKFHRASVLFSIEKYKAALEELDELKEIVPKESLVYFLIGKVYKKLGLTHLALMNFSWAMDLDPKGVNNQIKEAIDKRYLPDEEEFAGEMDIESGQSTMTDGEDVQLHAAESDESL</sequence>
<evidence type="ECO:0000256" key="7">
    <source>
        <dbReference type="PROSITE-ProRule" id="PRU00339"/>
    </source>
</evidence>
<feature type="region of interest" description="Disordered" evidence="8">
    <location>
        <begin position="704"/>
        <end position="730"/>
    </location>
</feature>
<evidence type="ECO:0000256" key="5">
    <source>
        <dbReference type="ARBA" id="ARBA00038210"/>
    </source>
</evidence>
<keyword evidence="2" id="KW-0677">Repeat</keyword>
<dbReference type="AlphaFoldDB" id="A0A8C4QC11"/>
<dbReference type="SMART" id="SM00028">
    <property type="entry name" value="TPR"/>
    <property type="match status" value="8"/>
</dbReference>
<evidence type="ECO:0000256" key="6">
    <source>
        <dbReference type="ARBA" id="ARBA00039307"/>
    </source>
</evidence>
<evidence type="ECO:0000313" key="9">
    <source>
        <dbReference type="Ensembl" id="ENSEBUP00000013237.1"/>
    </source>
</evidence>
<evidence type="ECO:0000256" key="1">
    <source>
        <dbReference type="ARBA" id="ARBA00004123"/>
    </source>
</evidence>
<dbReference type="GO" id="GO:0005680">
    <property type="term" value="C:anaphase-promoting complex"/>
    <property type="evidence" value="ECO:0007669"/>
    <property type="project" value="TreeGrafter"/>
</dbReference>
<accession>A0A8C4QC11</accession>
<evidence type="ECO:0000256" key="4">
    <source>
        <dbReference type="ARBA" id="ARBA00023242"/>
    </source>
</evidence>
<dbReference type="Ensembl" id="ENSEBUT00000013813.1">
    <property type="protein sequence ID" value="ENSEBUP00000013237.1"/>
    <property type="gene ID" value="ENSEBUG00000008336.1"/>
</dbReference>
<feature type="repeat" description="TPR" evidence="7">
    <location>
        <begin position="478"/>
        <end position="511"/>
    </location>
</feature>
<dbReference type="Pfam" id="PF13181">
    <property type="entry name" value="TPR_8"/>
    <property type="match status" value="1"/>
</dbReference>
<dbReference type="GeneTree" id="ENSGT00950000182950"/>
<organism evidence="9 10">
    <name type="scientific">Eptatretus burgeri</name>
    <name type="common">Inshore hagfish</name>
    <dbReference type="NCBI Taxonomy" id="7764"/>
    <lineage>
        <taxon>Eukaryota</taxon>
        <taxon>Metazoa</taxon>
        <taxon>Chordata</taxon>
        <taxon>Craniata</taxon>
        <taxon>Vertebrata</taxon>
        <taxon>Cyclostomata</taxon>
        <taxon>Myxini</taxon>
        <taxon>Myxiniformes</taxon>
        <taxon>Myxinidae</taxon>
        <taxon>Eptatretinae</taxon>
        <taxon>Eptatretus</taxon>
    </lineage>
</organism>
<dbReference type="Proteomes" id="UP000694388">
    <property type="component" value="Unplaced"/>
</dbReference>
<evidence type="ECO:0000256" key="3">
    <source>
        <dbReference type="ARBA" id="ARBA00022803"/>
    </source>
</evidence>
<dbReference type="Pfam" id="PF13432">
    <property type="entry name" value="TPR_16"/>
    <property type="match status" value="1"/>
</dbReference>
<evidence type="ECO:0000256" key="8">
    <source>
        <dbReference type="SAM" id="MobiDB-lite"/>
    </source>
</evidence>
<name>A0A8C4QC11_EPTBU</name>
<dbReference type="InterPro" id="IPR019734">
    <property type="entry name" value="TPR_rpt"/>
</dbReference>
<keyword evidence="3 7" id="KW-0802">TPR repeat</keyword>
<dbReference type="Gene3D" id="1.25.40.10">
    <property type="entry name" value="Tetratricopeptide repeat domain"/>
    <property type="match status" value="4"/>
</dbReference>